<dbReference type="SUPFAM" id="SSF55961">
    <property type="entry name" value="Bet v1-like"/>
    <property type="match status" value="1"/>
</dbReference>
<evidence type="ECO:0000313" key="3">
    <source>
        <dbReference type="EMBL" id="MFH4978738.1"/>
    </source>
</evidence>
<keyword evidence="4" id="KW-1185">Reference proteome</keyword>
<dbReference type="Proteomes" id="UP001608902">
    <property type="component" value="Unassembled WGS sequence"/>
</dbReference>
<dbReference type="InterPro" id="IPR023393">
    <property type="entry name" value="START-like_dom_sf"/>
</dbReference>
<dbReference type="Gene3D" id="3.30.530.20">
    <property type="match status" value="1"/>
</dbReference>
<feature type="domain" description="Activator of Hsp90 ATPase homologue 1/2-like C-terminal" evidence="2">
    <location>
        <begin position="5"/>
        <end position="96"/>
    </location>
</feature>
<name>A0ABD6EFL5_9BILA</name>
<proteinExistence type="inferred from homology"/>
<evidence type="ECO:0000256" key="1">
    <source>
        <dbReference type="ARBA" id="ARBA00006817"/>
    </source>
</evidence>
<evidence type="ECO:0000259" key="2">
    <source>
        <dbReference type="Pfam" id="PF08327"/>
    </source>
</evidence>
<evidence type="ECO:0000313" key="4">
    <source>
        <dbReference type="Proteomes" id="UP001608902"/>
    </source>
</evidence>
<comment type="similarity">
    <text evidence="1">Belongs to the AHA1 family.</text>
</comment>
<organism evidence="3 4">
    <name type="scientific">Gnathostoma spinigerum</name>
    <dbReference type="NCBI Taxonomy" id="75299"/>
    <lineage>
        <taxon>Eukaryota</taxon>
        <taxon>Metazoa</taxon>
        <taxon>Ecdysozoa</taxon>
        <taxon>Nematoda</taxon>
        <taxon>Chromadorea</taxon>
        <taxon>Rhabditida</taxon>
        <taxon>Spirurina</taxon>
        <taxon>Gnathostomatomorpha</taxon>
        <taxon>Gnathostomatoidea</taxon>
        <taxon>Gnathostomatidae</taxon>
        <taxon>Gnathostoma</taxon>
    </lineage>
</organism>
<gene>
    <name evidence="3" type="ORF">AB6A40_005447</name>
</gene>
<reference evidence="3 4" key="1">
    <citation type="submission" date="2024-08" db="EMBL/GenBank/DDBJ databases">
        <title>Gnathostoma spinigerum genome.</title>
        <authorList>
            <person name="Gonzalez-Bertolin B."/>
            <person name="Monzon S."/>
            <person name="Zaballos A."/>
            <person name="Jimenez P."/>
            <person name="Dekumyoy P."/>
            <person name="Varona S."/>
            <person name="Cuesta I."/>
            <person name="Sumanam S."/>
            <person name="Adisakwattana P."/>
            <person name="Gasser R.B."/>
            <person name="Hernandez-Gonzalez A."/>
            <person name="Young N.D."/>
            <person name="Perteguer M.J."/>
        </authorList>
    </citation>
    <scope>NUCLEOTIDE SEQUENCE [LARGE SCALE GENOMIC DNA]</scope>
    <source>
        <strain evidence="3">AL3</strain>
        <tissue evidence="3">Liver</tissue>
    </source>
</reference>
<comment type="caution">
    <text evidence="3">The sequence shown here is derived from an EMBL/GenBank/DDBJ whole genome shotgun (WGS) entry which is preliminary data.</text>
</comment>
<dbReference type="InterPro" id="IPR013538">
    <property type="entry name" value="ASHA1/2-like_C"/>
</dbReference>
<protein>
    <recommendedName>
        <fullName evidence="2">Activator of Hsp90 ATPase homologue 1/2-like C-terminal domain-containing protein</fullName>
    </recommendedName>
</protein>
<dbReference type="Pfam" id="PF08327">
    <property type="entry name" value="AHSA1"/>
    <property type="match status" value="1"/>
</dbReference>
<sequence length="109" mass="12473">MMVCKWTNCPATIDLRENGNFSLYNGMVSGSFTKIERPLKLEMNWRMKTYPANHHAKLTFSLKDTGDSTELEMLAKGVPSLLCDETKNGLQRFYAQNICRTFGFDARIL</sequence>
<accession>A0ABD6EFL5</accession>
<dbReference type="AlphaFoldDB" id="A0ABD6EFL5"/>
<dbReference type="EMBL" id="JBGFUD010003462">
    <property type="protein sequence ID" value="MFH4978738.1"/>
    <property type="molecule type" value="Genomic_DNA"/>
</dbReference>